<dbReference type="GO" id="GO:0030127">
    <property type="term" value="C:COPII vesicle coat"/>
    <property type="evidence" value="ECO:0007669"/>
    <property type="project" value="TreeGrafter"/>
</dbReference>
<keyword evidence="1" id="KW-0479">Metal-binding</keyword>
<proteinExistence type="inferred from homology"/>
<dbReference type="SUPFAM" id="SSF81995">
    <property type="entry name" value="beta-sandwich domain of Sec23/24"/>
    <property type="match status" value="1"/>
</dbReference>
<dbReference type="PANTHER" id="PTHR11141">
    <property type="entry name" value="PROTEIN TRANSPORT PROTEIN SEC23"/>
    <property type="match status" value="1"/>
</dbReference>
<dbReference type="EMBL" id="JAKUCV010004217">
    <property type="protein sequence ID" value="KAJ4836151.1"/>
    <property type="molecule type" value="Genomic_DNA"/>
</dbReference>
<comment type="subcellular location">
    <subcellularLocation>
        <location evidence="1">Cytoplasmic vesicle</location>
        <location evidence="1">COPII-coated vesicle membrane</location>
        <topology evidence="1">Peripheral membrane protein</topology>
        <orientation evidence="1">Cytoplasmic side</orientation>
    </subcellularLocation>
    <subcellularLocation>
        <location evidence="1">Endoplasmic reticulum membrane</location>
        <topology evidence="1">Peripheral membrane protein</topology>
        <orientation evidence="1">Cytoplasmic side</orientation>
    </subcellularLocation>
</comment>
<keyword evidence="1" id="KW-0256">Endoplasmic reticulum</keyword>
<dbReference type="PANTHER" id="PTHR11141:SF2">
    <property type="entry name" value="PROTEIN TRANSPORT PROTEIN SEC23 C"/>
    <property type="match status" value="1"/>
</dbReference>
<dbReference type="GO" id="GO:0005789">
    <property type="term" value="C:endoplasmic reticulum membrane"/>
    <property type="evidence" value="ECO:0007669"/>
    <property type="project" value="UniProtKB-SubCell"/>
</dbReference>
<sequence>MESGIFEINCSKDIKVQGIIGPCASLEKKGPLCSDTVVGQGNTSAWKMHFAQLLQAPHDDADAIVKDRFPVPRLVICDQHGSQVGNSS</sequence>
<keyword evidence="1" id="KW-0963">Cytoplasm</keyword>
<reference evidence="2" key="1">
    <citation type="submission" date="2022-02" db="EMBL/GenBank/DDBJ databases">
        <authorList>
            <person name="Henning P.M."/>
            <person name="McCubbin A.G."/>
            <person name="Shore J.S."/>
        </authorList>
    </citation>
    <scope>NUCLEOTIDE SEQUENCE</scope>
    <source>
        <strain evidence="2">F60SS</strain>
        <tissue evidence="2">Leaves</tissue>
    </source>
</reference>
<evidence type="ECO:0000313" key="3">
    <source>
        <dbReference type="Proteomes" id="UP001141552"/>
    </source>
</evidence>
<dbReference type="GO" id="GO:0090110">
    <property type="term" value="P:COPII-coated vesicle cargo loading"/>
    <property type="evidence" value="ECO:0007669"/>
    <property type="project" value="TreeGrafter"/>
</dbReference>
<dbReference type="InterPro" id="IPR037364">
    <property type="entry name" value="Sec23"/>
</dbReference>
<keyword evidence="1" id="KW-0813">Transport</keyword>
<comment type="similarity">
    <text evidence="1">Belongs to the SEC23/SEC24 family. SEC23 subfamily.</text>
</comment>
<gene>
    <name evidence="2" type="ORF">Tsubulata_048981</name>
</gene>
<dbReference type="Gene3D" id="2.60.40.1670">
    <property type="entry name" value="beta-sandwich domain of Sec23/24"/>
    <property type="match status" value="1"/>
</dbReference>
<dbReference type="InterPro" id="IPR036180">
    <property type="entry name" value="Gelsolin-like_dom_sf"/>
</dbReference>
<evidence type="ECO:0000256" key="1">
    <source>
        <dbReference type="RuleBase" id="RU365030"/>
    </source>
</evidence>
<dbReference type="GO" id="GO:0070971">
    <property type="term" value="C:endoplasmic reticulum exit site"/>
    <property type="evidence" value="ECO:0007669"/>
    <property type="project" value="TreeGrafter"/>
</dbReference>
<dbReference type="GO" id="GO:0046872">
    <property type="term" value="F:metal ion binding"/>
    <property type="evidence" value="ECO:0007669"/>
    <property type="project" value="UniProtKB-KW"/>
</dbReference>
<reference evidence="2" key="2">
    <citation type="journal article" date="2023" name="Plants (Basel)">
        <title>Annotation of the Turnera subulata (Passifloraceae) Draft Genome Reveals the S-Locus Evolved after the Divergence of Turneroideae from Passifloroideae in a Stepwise Manner.</title>
        <authorList>
            <person name="Henning P.M."/>
            <person name="Roalson E.H."/>
            <person name="Mir W."/>
            <person name="McCubbin A.G."/>
            <person name="Shore J.S."/>
        </authorList>
    </citation>
    <scope>NUCLEOTIDE SEQUENCE</scope>
    <source>
        <strain evidence="2">F60SS</strain>
    </source>
</reference>
<keyword evidence="1" id="KW-0472">Membrane</keyword>
<organism evidence="2 3">
    <name type="scientific">Turnera subulata</name>
    <dbReference type="NCBI Taxonomy" id="218843"/>
    <lineage>
        <taxon>Eukaryota</taxon>
        <taxon>Viridiplantae</taxon>
        <taxon>Streptophyta</taxon>
        <taxon>Embryophyta</taxon>
        <taxon>Tracheophyta</taxon>
        <taxon>Spermatophyta</taxon>
        <taxon>Magnoliopsida</taxon>
        <taxon>eudicotyledons</taxon>
        <taxon>Gunneridae</taxon>
        <taxon>Pentapetalae</taxon>
        <taxon>rosids</taxon>
        <taxon>fabids</taxon>
        <taxon>Malpighiales</taxon>
        <taxon>Passifloraceae</taxon>
        <taxon>Turnera</taxon>
    </lineage>
</organism>
<accession>A0A9Q0FTI9</accession>
<keyword evidence="3" id="KW-1185">Reference proteome</keyword>
<comment type="function">
    <text evidence="1">Component of the coat protein complex II (COPII) which promotes the formation of transport vesicles from the endoplasmic reticulum (ER). The coat has two main functions, the physical deformation of the endoplasmic reticulum membrane into vesicles and the selection of cargo molecules.</text>
</comment>
<protein>
    <recommendedName>
        <fullName evidence="1">Protein transport protein SEC23</fullName>
    </recommendedName>
</protein>
<keyword evidence="1" id="KW-0931">ER-Golgi transport</keyword>
<name>A0A9Q0FTI9_9ROSI</name>
<dbReference type="Proteomes" id="UP001141552">
    <property type="component" value="Unassembled WGS sequence"/>
</dbReference>
<keyword evidence="1" id="KW-0862">Zinc</keyword>
<dbReference type="GO" id="GO:0015031">
    <property type="term" value="P:protein transport"/>
    <property type="evidence" value="ECO:0007669"/>
    <property type="project" value="UniProtKB-KW"/>
</dbReference>
<dbReference type="OrthoDB" id="1716030at2759"/>
<keyword evidence="1" id="KW-0968">Cytoplasmic vesicle</keyword>
<dbReference type="AlphaFoldDB" id="A0A9Q0FTI9"/>
<keyword evidence="1" id="KW-0653">Protein transport</keyword>
<dbReference type="SUPFAM" id="SSF82754">
    <property type="entry name" value="C-terminal, gelsolin-like domain of Sec23/24"/>
    <property type="match status" value="1"/>
</dbReference>
<dbReference type="GO" id="GO:0005096">
    <property type="term" value="F:GTPase activator activity"/>
    <property type="evidence" value="ECO:0007669"/>
    <property type="project" value="TreeGrafter"/>
</dbReference>
<evidence type="ECO:0000313" key="2">
    <source>
        <dbReference type="EMBL" id="KAJ4836151.1"/>
    </source>
</evidence>
<comment type="caution">
    <text evidence="2">The sequence shown here is derived from an EMBL/GenBank/DDBJ whole genome shotgun (WGS) entry which is preliminary data.</text>
</comment>